<gene>
    <name evidence="10" type="ORF">F503_07897</name>
</gene>
<dbReference type="eggNOG" id="KOG4112">
    <property type="taxonomic scope" value="Eukaryota"/>
</dbReference>
<feature type="transmembrane region" description="Helical" evidence="9">
    <location>
        <begin position="54"/>
        <end position="75"/>
    </location>
</feature>
<dbReference type="HOGENOM" id="CLU_134505_2_0_1"/>
<dbReference type="VEuPathDB" id="FungiDB:F503_07897"/>
<dbReference type="GO" id="GO:0005787">
    <property type="term" value="C:signal peptidase complex"/>
    <property type="evidence" value="ECO:0007669"/>
    <property type="project" value="InterPro"/>
</dbReference>
<dbReference type="PANTHER" id="PTHR13202">
    <property type="entry name" value="MICROSOMAL SIGNAL PEPTIDASE 12 KDA SUBUNIT"/>
    <property type="match status" value="1"/>
</dbReference>
<comment type="subcellular location">
    <subcellularLocation>
        <location evidence="1">Endoplasmic reticulum membrane</location>
        <topology evidence="1">Multi-pass membrane protein</topology>
    </subcellularLocation>
</comment>
<feature type="transmembrane region" description="Helical" evidence="9">
    <location>
        <begin position="28"/>
        <end position="47"/>
    </location>
</feature>
<evidence type="ECO:0000256" key="4">
    <source>
        <dbReference type="ARBA" id="ARBA00022692"/>
    </source>
</evidence>
<organism evidence="10 11">
    <name type="scientific">Ophiostoma piceae (strain UAMH 11346)</name>
    <name type="common">Sap stain fungus</name>
    <dbReference type="NCBI Taxonomy" id="1262450"/>
    <lineage>
        <taxon>Eukaryota</taxon>
        <taxon>Fungi</taxon>
        <taxon>Dikarya</taxon>
        <taxon>Ascomycota</taxon>
        <taxon>Pezizomycotina</taxon>
        <taxon>Sordariomycetes</taxon>
        <taxon>Sordariomycetidae</taxon>
        <taxon>Ophiostomatales</taxon>
        <taxon>Ophiostomataceae</taxon>
        <taxon>Ophiostoma</taxon>
    </lineage>
</organism>
<dbReference type="Proteomes" id="UP000016923">
    <property type="component" value="Unassembled WGS sequence"/>
</dbReference>
<evidence type="ECO:0000313" key="11">
    <source>
        <dbReference type="Proteomes" id="UP000016923"/>
    </source>
</evidence>
<evidence type="ECO:0000256" key="1">
    <source>
        <dbReference type="ARBA" id="ARBA00004477"/>
    </source>
</evidence>
<evidence type="ECO:0000256" key="7">
    <source>
        <dbReference type="ARBA" id="ARBA00023136"/>
    </source>
</evidence>
<dbReference type="PANTHER" id="PTHR13202:SF0">
    <property type="entry name" value="SIGNAL PEPTIDASE COMPLEX SUBUNIT 1"/>
    <property type="match status" value="1"/>
</dbReference>
<dbReference type="GO" id="GO:0045047">
    <property type="term" value="P:protein targeting to ER"/>
    <property type="evidence" value="ECO:0007669"/>
    <property type="project" value="TreeGrafter"/>
</dbReference>
<evidence type="ECO:0000256" key="3">
    <source>
        <dbReference type="ARBA" id="ARBA00017059"/>
    </source>
</evidence>
<keyword evidence="5" id="KW-0256">Endoplasmic reticulum</keyword>
<keyword evidence="6 9" id="KW-1133">Transmembrane helix</keyword>
<keyword evidence="11" id="KW-1185">Reference proteome</keyword>
<proteinExistence type="inferred from homology"/>
<comment type="similarity">
    <text evidence="2">Belongs to the SPCS1 family.</text>
</comment>
<dbReference type="STRING" id="1262450.S3C5X2"/>
<evidence type="ECO:0000256" key="6">
    <source>
        <dbReference type="ARBA" id="ARBA00022989"/>
    </source>
</evidence>
<dbReference type="Pfam" id="PF06645">
    <property type="entry name" value="SPC12"/>
    <property type="match status" value="1"/>
</dbReference>
<dbReference type="OrthoDB" id="263893at2759"/>
<dbReference type="AlphaFoldDB" id="S3C5X2"/>
<reference evidence="10 11" key="1">
    <citation type="journal article" date="2013" name="BMC Genomics">
        <title>The genome and transcriptome of the pine saprophyte Ophiostoma piceae, and a comparison with the bark beetle-associated pine pathogen Grosmannia clavigera.</title>
        <authorList>
            <person name="Haridas S."/>
            <person name="Wang Y."/>
            <person name="Lim L."/>
            <person name="Massoumi Alamouti S."/>
            <person name="Jackman S."/>
            <person name="Docking R."/>
            <person name="Robertson G."/>
            <person name="Birol I."/>
            <person name="Bohlmann J."/>
            <person name="Breuil C."/>
        </authorList>
    </citation>
    <scope>NUCLEOTIDE SEQUENCE [LARGE SCALE GENOMIC DNA]</scope>
    <source>
        <strain evidence="10 11">UAMH 11346</strain>
    </source>
</reference>
<evidence type="ECO:0000313" key="10">
    <source>
        <dbReference type="EMBL" id="EPE07246.1"/>
    </source>
</evidence>
<evidence type="ECO:0000256" key="5">
    <source>
        <dbReference type="ARBA" id="ARBA00022824"/>
    </source>
</evidence>
<comment type="function">
    <text evidence="8">Component of the signal peptidase complex (SPC) which catalyzes the cleavage of N-terminal signal sequences from nascent proteins as they are translocated into the lumen of the endoplasmic reticulum. Dispensable for SPC enzymatic activity.</text>
</comment>
<keyword evidence="7 9" id="KW-0472">Membrane</keyword>
<sequence>MADQVLDQIRDIAEGQIDFEGQRLSEQLSLILMYSVSAVSVLAGYLLQDIRLCMLIVLGGTALTGLIVIPPWPFYKNNPVKWLPLGSTGAPKEASIPQTIVYNDNVVG</sequence>
<dbReference type="EMBL" id="KE148151">
    <property type="protein sequence ID" value="EPE07246.1"/>
    <property type="molecule type" value="Genomic_DNA"/>
</dbReference>
<dbReference type="OMA" id="IHLTLWT"/>
<evidence type="ECO:0000256" key="2">
    <source>
        <dbReference type="ARBA" id="ARBA00005245"/>
    </source>
</evidence>
<evidence type="ECO:0000256" key="9">
    <source>
        <dbReference type="SAM" id="Phobius"/>
    </source>
</evidence>
<dbReference type="GO" id="GO:0006465">
    <property type="term" value="P:signal peptide processing"/>
    <property type="evidence" value="ECO:0007669"/>
    <property type="project" value="InterPro"/>
</dbReference>
<evidence type="ECO:0000256" key="8">
    <source>
        <dbReference type="ARBA" id="ARBA00045204"/>
    </source>
</evidence>
<accession>S3C5X2</accession>
<name>S3C5X2_OPHP1</name>
<keyword evidence="4 9" id="KW-0812">Transmembrane</keyword>
<dbReference type="InterPro" id="IPR009542">
    <property type="entry name" value="Spc1/SPCS1"/>
</dbReference>
<protein>
    <recommendedName>
        <fullName evidence="3">Signal peptidase complex subunit 1</fullName>
    </recommendedName>
</protein>